<dbReference type="PRINTS" id="PR00707">
    <property type="entry name" value="UBCTHYDRLASE"/>
</dbReference>
<dbReference type="GO" id="GO:0004843">
    <property type="term" value="F:cysteine-type deubiquitinase activity"/>
    <property type="evidence" value="ECO:0007669"/>
    <property type="project" value="UniProtKB-UniRule"/>
</dbReference>
<reference evidence="14" key="1">
    <citation type="submission" date="2016-05" db="EMBL/GenBank/DDBJ databases">
        <title>Comparative genomics of biotechnologically important yeasts.</title>
        <authorList>
            <consortium name="DOE Joint Genome Institute"/>
            <person name="Riley R."/>
            <person name="Haridas S."/>
            <person name="Wolfe K.H."/>
            <person name="Lopes M.R."/>
            <person name="Hittinger C.T."/>
            <person name="Goker M."/>
            <person name="Salamov A."/>
            <person name="Wisecaver J."/>
            <person name="Long T.M."/>
            <person name="Aerts A.L."/>
            <person name="Barry K."/>
            <person name="Choi C."/>
            <person name="Clum A."/>
            <person name="Coughlan A.Y."/>
            <person name="Deshpande S."/>
            <person name="Douglass A.P."/>
            <person name="Hanson S.J."/>
            <person name="Klenk H.-P."/>
            <person name="Labutti K."/>
            <person name="Lapidus A."/>
            <person name="Lindquist E."/>
            <person name="Lipzen A."/>
            <person name="Meier-Kolthoff J.P."/>
            <person name="Ohm R.A."/>
            <person name="Otillar R.P."/>
            <person name="Pangilinan J."/>
            <person name="Peng Y."/>
            <person name="Rokas A."/>
            <person name="Rosa C.A."/>
            <person name="Scheuner C."/>
            <person name="Sibirny A.A."/>
            <person name="Slot J.C."/>
            <person name="Stielow J.B."/>
            <person name="Sun H."/>
            <person name="Kurtzman C.P."/>
            <person name="Blackwell M."/>
            <person name="Grigoriev I.V."/>
            <person name="Jeffries T.W."/>
        </authorList>
    </citation>
    <scope>NUCLEOTIDE SEQUENCE [LARGE SCALE GENOMIC DNA]</scope>
    <source>
        <strain evidence="14">NRRL Y-1933</strain>
    </source>
</reference>
<feature type="active site" description="Nucleophile" evidence="8 10">
    <location>
        <position position="95"/>
    </location>
</feature>
<comment type="similarity">
    <text evidence="2 7 10 11">Belongs to the peptidase C12 family.</text>
</comment>
<feature type="site" description="Important for enzyme activity" evidence="9 10">
    <location>
        <position position="190"/>
    </location>
</feature>
<evidence type="ECO:0000256" key="1">
    <source>
        <dbReference type="ARBA" id="ARBA00000707"/>
    </source>
</evidence>
<dbReference type="InterPro" id="IPR001578">
    <property type="entry name" value="Peptidase_C12_UCH"/>
</dbReference>
<organism evidence="13 14">
    <name type="scientific">Hyphopichia burtonii NRRL Y-1933</name>
    <dbReference type="NCBI Taxonomy" id="984485"/>
    <lineage>
        <taxon>Eukaryota</taxon>
        <taxon>Fungi</taxon>
        <taxon>Dikarya</taxon>
        <taxon>Ascomycota</taxon>
        <taxon>Saccharomycotina</taxon>
        <taxon>Pichiomycetes</taxon>
        <taxon>Debaryomycetaceae</taxon>
        <taxon>Hyphopichia</taxon>
    </lineage>
</organism>
<accession>A0A1E4RJC4</accession>
<dbReference type="SUPFAM" id="SSF54001">
    <property type="entry name" value="Cysteine proteinases"/>
    <property type="match status" value="1"/>
</dbReference>
<evidence type="ECO:0000256" key="9">
    <source>
        <dbReference type="PIRSR" id="PIRSR038120-2"/>
    </source>
</evidence>
<dbReference type="EMBL" id="KV454541">
    <property type="protein sequence ID" value="ODV67369.1"/>
    <property type="molecule type" value="Genomic_DNA"/>
</dbReference>
<proteinExistence type="inferred from homology"/>
<evidence type="ECO:0000256" key="11">
    <source>
        <dbReference type="RuleBase" id="RU361215"/>
    </source>
</evidence>
<evidence type="ECO:0000256" key="6">
    <source>
        <dbReference type="ARBA" id="ARBA00022807"/>
    </source>
</evidence>
<dbReference type="InterPro" id="IPR036959">
    <property type="entry name" value="Peptidase_C12_UCH_sf"/>
</dbReference>
<dbReference type="GO" id="GO:0071629">
    <property type="term" value="P:cytoplasm protein quality control by the ubiquitin-proteasome system"/>
    <property type="evidence" value="ECO:0007669"/>
    <property type="project" value="EnsemblFungi"/>
</dbReference>
<evidence type="ECO:0000259" key="12">
    <source>
        <dbReference type="PROSITE" id="PS52048"/>
    </source>
</evidence>
<evidence type="ECO:0000256" key="10">
    <source>
        <dbReference type="PROSITE-ProRule" id="PRU01393"/>
    </source>
</evidence>
<evidence type="ECO:0000256" key="8">
    <source>
        <dbReference type="PIRSR" id="PIRSR038120-1"/>
    </source>
</evidence>
<dbReference type="GO" id="GO:0005737">
    <property type="term" value="C:cytoplasm"/>
    <property type="evidence" value="ECO:0007669"/>
    <property type="project" value="TreeGrafter"/>
</dbReference>
<keyword evidence="5 7" id="KW-0378">Hydrolase</keyword>
<dbReference type="GeneID" id="30997308"/>
<evidence type="ECO:0000256" key="2">
    <source>
        <dbReference type="ARBA" id="ARBA00009326"/>
    </source>
</evidence>
<evidence type="ECO:0000313" key="13">
    <source>
        <dbReference type="EMBL" id="ODV67369.1"/>
    </source>
</evidence>
<dbReference type="STRING" id="984485.A0A1E4RJC4"/>
<evidence type="ECO:0000256" key="5">
    <source>
        <dbReference type="ARBA" id="ARBA00022801"/>
    </source>
</evidence>
<feature type="active site" description="Proton donor" evidence="8 10">
    <location>
        <position position="175"/>
    </location>
</feature>
<dbReference type="InterPro" id="IPR017390">
    <property type="entry name" value="Ubiquitinyl_hydrolase_UCH37"/>
</dbReference>
<dbReference type="PIRSF" id="PIRSF038120">
    <property type="entry name" value="Ubiquitinyl_hydrolase_UCH37"/>
    <property type="match status" value="1"/>
</dbReference>
<keyword evidence="14" id="KW-1185">Reference proteome</keyword>
<dbReference type="EC" id="3.4.19.12" evidence="7 11"/>
<evidence type="ECO:0000256" key="3">
    <source>
        <dbReference type="ARBA" id="ARBA00022670"/>
    </source>
</evidence>
<feature type="domain" description="UCH catalytic" evidence="12">
    <location>
        <begin position="5"/>
        <end position="236"/>
    </location>
</feature>
<sequence>MSDSGWNTIDSDAGVFTELVEKLGIQDVQFDDLYSIDSDSLNSMSPLYGVVFLFKYGNVDRSYAKDGNKPLDGEYDTEYQSKGIFFANQIIQNACATQAVLNILLNVKSLELGKDIGGFKSFVEGLDGEIIAEAISNSEIIRTVHNSFSAPNLIVDEDKPAPPPDYDDKNDGLFHFIGYVNIDNQIYELDGLKKYPIKHDKLQTPQEFTEKLPEILMRRIGKYGDELRFSLLGVTNDKLKYAQSIGDDSLLSSESLKRETWHRENELRRNDNMGLLVALLKNINKGLSDEEYEKLLNESRKKSQVKLLQQFNNLKK</sequence>
<keyword evidence="3 7" id="KW-0645">Protease</keyword>
<dbReference type="Pfam" id="PF01088">
    <property type="entry name" value="Peptidase_C12"/>
    <property type="match status" value="1"/>
</dbReference>
<dbReference type="AlphaFoldDB" id="A0A1E4RJC4"/>
<dbReference type="PANTHER" id="PTHR10589:SF16">
    <property type="entry name" value="UBIQUITIN CARBOXYL-TERMINAL HYDROLASE ISOZYME L5"/>
    <property type="match status" value="1"/>
</dbReference>
<comment type="catalytic activity">
    <reaction evidence="1 7 10 11">
        <text>Thiol-dependent hydrolysis of ester, thioester, amide, peptide and isopeptide bonds formed by the C-terminal Gly of ubiquitin (a 76-residue protein attached to proteins as an intracellular targeting signal).</text>
        <dbReference type="EC" id="3.4.19.12"/>
    </reaction>
</comment>
<keyword evidence="6 7" id="KW-0788">Thiol protease</keyword>
<protein>
    <recommendedName>
        <fullName evidence="7 11">Ubiquitin carboxyl-terminal hydrolase</fullName>
        <ecNumber evidence="7 11">3.4.19.12</ecNumber>
    </recommendedName>
</protein>
<evidence type="ECO:0000256" key="7">
    <source>
        <dbReference type="PIRNR" id="PIRNR038120"/>
    </source>
</evidence>
<name>A0A1E4RJC4_9ASCO</name>
<dbReference type="GO" id="GO:0019784">
    <property type="term" value="F:deNEDDylase activity"/>
    <property type="evidence" value="ECO:0007669"/>
    <property type="project" value="EnsemblFungi"/>
</dbReference>
<dbReference type="InterPro" id="IPR038765">
    <property type="entry name" value="Papain-like_cys_pep_sf"/>
</dbReference>
<evidence type="ECO:0000256" key="4">
    <source>
        <dbReference type="ARBA" id="ARBA00022786"/>
    </source>
</evidence>
<dbReference type="Gene3D" id="3.40.532.10">
    <property type="entry name" value="Peptidase C12, ubiquitin carboxyl-terminal hydrolase"/>
    <property type="match status" value="1"/>
</dbReference>
<dbReference type="RefSeq" id="XP_020076436.1">
    <property type="nucleotide sequence ID" value="XM_020222759.1"/>
</dbReference>
<keyword evidence="4 7" id="KW-0833">Ubl conjugation pathway</keyword>
<dbReference type="OrthoDB" id="1924260at2759"/>
<feature type="site" description="Transition state stabilizer" evidence="10">
    <location>
        <position position="89"/>
    </location>
</feature>
<dbReference type="GO" id="GO:0016579">
    <property type="term" value="P:protein deubiquitination"/>
    <property type="evidence" value="ECO:0007669"/>
    <property type="project" value="InterPro"/>
</dbReference>
<dbReference type="GO" id="GO:0000338">
    <property type="term" value="P:protein deneddylation"/>
    <property type="evidence" value="ECO:0007669"/>
    <property type="project" value="EnsemblFungi"/>
</dbReference>
<dbReference type="PANTHER" id="PTHR10589">
    <property type="entry name" value="UBIQUITIN CARBOXYL-TERMINAL HYDROLASE"/>
    <property type="match status" value="1"/>
</dbReference>
<gene>
    <name evidence="13" type="ORF">HYPBUDRAFT_167230</name>
</gene>
<evidence type="ECO:0000313" key="14">
    <source>
        <dbReference type="Proteomes" id="UP000095085"/>
    </source>
</evidence>
<dbReference type="Proteomes" id="UP000095085">
    <property type="component" value="Unassembled WGS sequence"/>
</dbReference>
<dbReference type="PROSITE" id="PS52048">
    <property type="entry name" value="UCH_DOMAIN"/>
    <property type="match status" value="1"/>
</dbReference>